<evidence type="ECO:0000313" key="4">
    <source>
        <dbReference type="Proteomes" id="UP000006365"/>
    </source>
</evidence>
<sequence>MNVTLLIGLLTLTMVLPARAARLTPTDFAYGCPVPVTDPDAVHGLILPLEVHAAVTRQDMGDLMVFNAAGEAVPHALRSLDPPPVERRQAVPFFPLPEGRQGVSGDLSLRVSRNALGAAVTVDADNQAGQQAPPSSYLLDLSTIATAPTALELRWDEAGPVGLCTVSLAHSADLVHWSPLVTKAVLADLRYNGGQVTARRIVLPLTASPYLRLDCRDCRTPLRLREASALSGAAADDDQWRWLPLDPVHRREENSQTLLEYRLEANIRVTALRLRFPSANSLLRAAIESRSAADVPWRPAVQADFYRIEQEGKTLTNPLIYCPPTSDGQWRIRVLSDGAGLGNGGPAPRLELGWRPLQLVFLARGSGLYTVAFGSVKAGGQRPAEGQLILAVLRETGAESRLKPIEPGPIQVLAGEQALTPRLAATSWKTLLLWLVLVAGVMALALMVRFMYREMQAKRN</sequence>
<dbReference type="AlphaFoldDB" id="A0A7U3YLI4"/>
<keyword evidence="1" id="KW-0812">Transmembrane</keyword>
<proteinExistence type="predicted"/>
<evidence type="ECO:0000313" key="3">
    <source>
        <dbReference type="EMBL" id="ADW17580.1"/>
    </source>
</evidence>
<keyword evidence="1" id="KW-1133">Transmembrane helix</keyword>
<accession>A0A7U3YLI4</accession>
<dbReference type="KEGG" id="dpr:Despr_1418"/>
<feature type="transmembrane region" description="Helical" evidence="1">
    <location>
        <begin position="431"/>
        <end position="452"/>
    </location>
</feature>
<protein>
    <recommendedName>
        <fullName evidence="5">DUF3999 domain-containing protein</fullName>
    </recommendedName>
</protein>
<dbReference type="Proteomes" id="UP000006365">
    <property type="component" value="Chromosome"/>
</dbReference>
<evidence type="ECO:0000256" key="1">
    <source>
        <dbReference type="SAM" id="Phobius"/>
    </source>
</evidence>
<name>A0A7U3YLI4_DESPD</name>
<dbReference type="EMBL" id="CP002364">
    <property type="protein sequence ID" value="ADW17580.1"/>
    <property type="molecule type" value="Genomic_DNA"/>
</dbReference>
<keyword evidence="1" id="KW-0472">Membrane</keyword>
<keyword evidence="4" id="KW-1185">Reference proteome</keyword>
<feature type="chain" id="PRO_5031248301" description="DUF3999 domain-containing protein" evidence="2">
    <location>
        <begin position="21"/>
        <end position="460"/>
    </location>
</feature>
<reference evidence="3 4" key="1">
    <citation type="journal article" date="2011" name="Stand. Genomic Sci.">
        <title>Complete genome sequence of Desulfobulbus propionicus type strain (1pr3).</title>
        <authorList>
            <person name="Pagani I."/>
            <person name="Lapidus A."/>
            <person name="Nolan M."/>
            <person name="Lucas S."/>
            <person name="Hammon N."/>
            <person name="Deshpande S."/>
            <person name="Cheng J.F."/>
            <person name="Chertkov O."/>
            <person name="Davenport K."/>
            <person name="Tapia R."/>
            <person name="Han C."/>
            <person name="Goodwin L."/>
            <person name="Pitluck S."/>
            <person name="Liolios K."/>
            <person name="Mavromatis K."/>
            <person name="Ivanova N."/>
            <person name="Mikhailova N."/>
            <person name="Pati A."/>
            <person name="Chen A."/>
            <person name="Palaniappan K."/>
            <person name="Land M."/>
            <person name="Hauser L."/>
            <person name="Chang Y.J."/>
            <person name="Jeffries C.D."/>
            <person name="Detter J.C."/>
            <person name="Brambilla E."/>
            <person name="Kannan K.P."/>
            <person name="Djao O.D."/>
            <person name="Rohde M."/>
            <person name="Pukall R."/>
            <person name="Spring S."/>
            <person name="Goker M."/>
            <person name="Sikorski J."/>
            <person name="Woyke T."/>
            <person name="Bristow J."/>
            <person name="Eisen J.A."/>
            <person name="Markowitz V."/>
            <person name="Hugenholtz P."/>
            <person name="Kyrpides N.C."/>
            <person name="Klenk H.P."/>
        </authorList>
    </citation>
    <scope>NUCLEOTIDE SEQUENCE [LARGE SCALE GENOMIC DNA]</scope>
    <source>
        <strain evidence="4">ATCC 33891 / DSM 2032 / 1pr3</strain>
    </source>
</reference>
<dbReference type="InterPro" id="IPR025060">
    <property type="entry name" value="DUF3999"/>
</dbReference>
<gene>
    <name evidence="3" type="ordered locus">Despr_1418</name>
</gene>
<feature type="signal peptide" evidence="2">
    <location>
        <begin position="1"/>
        <end position="20"/>
    </location>
</feature>
<organism evidence="3 4">
    <name type="scientific">Desulfobulbus propionicus (strain ATCC 33891 / DSM 2032 / VKM B-1956 / 1pr3)</name>
    <dbReference type="NCBI Taxonomy" id="577650"/>
    <lineage>
        <taxon>Bacteria</taxon>
        <taxon>Pseudomonadati</taxon>
        <taxon>Thermodesulfobacteriota</taxon>
        <taxon>Desulfobulbia</taxon>
        <taxon>Desulfobulbales</taxon>
        <taxon>Desulfobulbaceae</taxon>
        <taxon>Desulfobulbus</taxon>
    </lineage>
</organism>
<evidence type="ECO:0008006" key="5">
    <source>
        <dbReference type="Google" id="ProtNLM"/>
    </source>
</evidence>
<dbReference type="Pfam" id="PF13163">
    <property type="entry name" value="DUF3999"/>
    <property type="match status" value="1"/>
</dbReference>
<dbReference type="RefSeq" id="WP_015724121.1">
    <property type="nucleotide sequence ID" value="NC_014972.1"/>
</dbReference>
<keyword evidence="2" id="KW-0732">Signal</keyword>
<evidence type="ECO:0000256" key="2">
    <source>
        <dbReference type="SAM" id="SignalP"/>
    </source>
</evidence>